<protein>
    <submittedName>
        <fullName evidence="2">Uncharacterized protein</fullName>
    </submittedName>
</protein>
<reference evidence="2" key="1">
    <citation type="submission" date="2022-01" db="EMBL/GenBank/DDBJ databases">
        <authorList>
            <person name="King R."/>
        </authorList>
    </citation>
    <scope>NUCLEOTIDE SEQUENCE</scope>
</reference>
<sequence length="515" mass="59595">MRNRKLPLPSDPLPDKCKSLKKTYGKKIEKETEPSSDLSEISEDCFTDILSSDSDDSSIEEIKNGLMSLKATSRVIGESVEEEESPEDEESLERMIFYSMYLDDDFNTKEEPDIEPQRSYGYDNYRPYTGIEAYLKDQEAQQYIWGEMENEQFENVLNAGLKEELGLEDIDGNVSIKTLADNNFQVLGMDGPTRKIALIFDYRPEDGIHISSDFRYFMNSQKEKFTNIGGVLLLYEEIGIHIIEGSEYVLLRHFPIFFKDQIFIKLLNCKVLGVEELSAMKSFKHYACYKGFPRKLKQKIPEKIFTYVDSIKFLQQLGKRLNTFLKFVYSDKPSVSEDNKIPEDVTLHLPPKEYLYFALRGDWTPGLRSVDEWFENAIVLATEADDSEFVFPPRSDHLPVHILHTTPEEDENLRTATTQEMKSVKLPSTKSREHVEEKIENVQKKDEFGNPILPFNEAMENLLDTEYEFPPEVKSRPEDFSEGEKGYNSQSSVVDPEEIDTDLEDYLDHIESVKM</sequence>
<evidence type="ECO:0000313" key="3">
    <source>
        <dbReference type="Proteomes" id="UP001152798"/>
    </source>
</evidence>
<accession>A0A9P0HRN5</accession>
<organism evidence="2 3">
    <name type="scientific">Nezara viridula</name>
    <name type="common">Southern green stink bug</name>
    <name type="synonym">Cimex viridulus</name>
    <dbReference type="NCBI Taxonomy" id="85310"/>
    <lineage>
        <taxon>Eukaryota</taxon>
        <taxon>Metazoa</taxon>
        <taxon>Ecdysozoa</taxon>
        <taxon>Arthropoda</taxon>
        <taxon>Hexapoda</taxon>
        <taxon>Insecta</taxon>
        <taxon>Pterygota</taxon>
        <taxon>Neoptera</taxon>
        <taxon>Paraneoptera</taxon>
        <taxon>Hemiptera</taxon>
        <taxon>Heteroptera</taxon>
        <taxon>Panheteroptera</taxon>
        <taxon>Pentatomomorpha</taxon>
        <taxon>Pentatomoidea</taxon>
        <taxon>Pentatomidae</taxon>
        <taxon>Pentatominae</taxon>
        <taxon>Nezara</taxon>
    </lineage>
</organism>
<dbReference type="AlphaFoldDB" id="A0A9P0HRN5"/>
<gene>
    <name evidence="2" type="ORF">NEZAVI_LOCUS14363</name>
</gene>
<dbReference type="OrthoDB" id="6612018at2759"/>
<evidence type="ECO:0000313" key="2">
    <source>
        <dbReference type="EMBL" id="CAH1406427.1"/>
    </source>
</evidence>
<feature type="compositionally biased region" description="Basic and acidic residues" evidence="1">
    <location>
        <begin position="471"/>
        <end position="485"/>
    </location>
</feature>
<dbReference type="Proteomes" id="UP001152798">
    <property type="component" value="Chromosome 6"/>
</dbReference>
<evidence type="ECO:0000256" key="1">
    <source>
        <dbReference type="SAM" id="MobiDB-lite"/>
    </source>
</evidence>
<keyword evidence="3" id="KW-1185">Reference proteome</keyword>
<name>A0A9P0HRN5_NEZVI</name>
<proteinExistence type="predicted"/>
<feature type="region of interest" description="Disordered" evidence="1">
    <location>
        <begin position="470"/>
        <end position="502"/>
    </location>
</feature>
<dbReference type="EMBL" id="OV725082">
    <property type="protein sequence ID" value="CAH1406427.1"/>
    <property type="molecule type" value="Genomic_DNA"/>
</dbReference>